<accession>I0WRU9</accession>
<comment type="caution">
    <text evidence="2">The sequence shown here is derived from an EMBL/GenBank/DDBJ whole genome shotgun (WGS) entry which is preliminary data.</text>
</comment>
<gene>
    <name evidence="2" type="ORF">W59_15076</name>
</gene>
<sequence length="2147" mass="232165">AQDEAEVAHAGAPPAPRQEVAAAEAPTAGAPDAAAATGAAVTAPTPGSVTTPEELVSGLRAAAEALPYGAPEPAPLSAVFEPRLSAATARAMRARSIGGGGRIPPPRPIDPIEIDPVPKATEAITVALNKRLPEVPMPAIKPMPDDSVPVLGPVEGVGKEELQVEVPVTQPDAGRADTGKVNATEAARAKAATAKAAVKTPVPEPEAAPVVPPVILDVRRDPPPPLLQAHSALEGKQVARVRAIVLSSVPEKADSVTQAYGEMAFPPKGMRIYCADITEAMRGEIKKELGAEMEVLFAAANVAQDDLTAAVEERDRELKAHQKHVAAEAELVLQKTAATLDAKAQKEIARIEAAKRREEAEKVQRLRLALHSRKPELVEELVEKRFGYIRDDIGKGVVAIEAARDRRVELLKIYQAAYLKAYRKADDAFQERKPIGQRRPANLGSKLWYDVAVDELAVAMKQRNEQVAFDAKGLVDELQKAGLAARTALREWADRRLRRDVSADETQRRAAADASTQEGEIVAARTQAEQDGVRNRLLGDIRFASAAYLRVKDEDNKVCADRAAQLDARQMAVARVFLAAGDKDDPMSAVAAMLVGRYQQKHEKERVASLREQVLKIVPTTKAVASDLAELYFPDGSGALSKRVLKLRAAFEVWHGTAESDVISALTGVDGPAMKLLNQTYQLTYNESLQWRIGAKMSGSDYDQAAGLAGNDGGPRAAEARKQHARGVIADSDGIFSNDPNRALDAIRNLPPGEADDVVKDKDVREHLTTVLGGRRWLDKKGSVADDRGERELQILLDINRVQRKPGEPAPPQVRDLQARIDAIEFDRWIRRGTDGDAPGLDQIFARIRAQVLADPATSAWSAEEVDNEVRRRTAAMENAYEKEFGAELPGGGESALHTAMARNLWGTRRELAIDLLTVNRAGERATRLQRTTEGLYTSDSEMNAELERTYNDALAEVRRADSCREQVEKRAQELMQKDGITAGGRRPAPTEIEAYRREATEEIARELAAEWMKDVSKTFGDRYAWRWGGKAEDALRYMVKDTTQFSGEREALARLANGGGLTAAQAVQYGVAGRGIERDPIVGALSGRTKQQLARISADYKTNTGGEDMVSRLQSETGDWSWKDKDTSLERDGFDIREALRGVPTTAEEEHAAITRRFEYERDVYFKNNPAERKQAVGPELAILQEAYDRANQKYAAYQSAVGSGDQAAIRRAEAAVGDARAATNIVADHYREAVDAYVDRTAQIAAVAAAVTVAVLITVATGGTAGPVIIGLAASLAGTAATIANKQSILGAAYSRHALTNDLIVGVVDAVVTVLTARLGNILLKLPKPTGATEAALAASVKAIEKQQMAKPLLHRAAAFAAEQMAQSVPSAVTGAMLERSTWRGDPLKNVATSAGMAAAIGIGVGAAVHGVSAYGPKVLGAAVDHLRMLRSGSGAEIAADRVLLRSTAESLTSGEIAGDALAHRGSPMERLAARREYLKQFPGKTVADFDKALAEGTAEAVASAEAVREARREMTKHFLDGIPAAERGKYASTPIIVMPDAEFTARTGSAEKGHAVTLVVDGEPIVVIREGAPLSALREEGLHARQIKDAVNAERVALLDERRLAEWASTSLEDRVKAWHAKLDLELEAQAKLMKDLDDELAKPDLSPQRAAELAERFDDAQSAFEVLSQRRSTLLDLDGGGLERIRSGSLEPPDFLAEEPRLFAKKGKGRAEPKLLAWMDADPVETKLPDGNMRVDDVPFKEGSRWSRWVSIYDSSGQLVDKVLERMVSTNTWQKSGQVGRWGGGVAEIAMKIDNARRVTDYATGGGVKRMKIDNARRVTDYATGGGVKRVQLDAQTAGGQGFDDVMPEFRKKGKGVEAVIVVGEGKSYTSSAVNDFSAIDTNFEKNLQRFREKLVELSKDGKWVAAGMTEQEVKAAIDAVDANRVRVEVRTSEATRIAAGKLDEIEKRLQKKFGKQVTVKPGDPIPARDIAEAESWFMTMERYRLERRKGGDIADGELFRSLAQRPNGISPASIEVAEAVIFARKAKLLDAGNVRWEPGGRFMLDAKGQPLHVEVLPQQTTFDPDATARQVLATAQRSVPVKGSGATVPMRVLLDLGSLTPQQQIDLQEALARLATKSSADRAAYQRVVQMGVPEKAKVDPK</sequence>
<feature type="compositionally biased region" description="Low complexity" evidence="1">
    <location>
        <begin position="21"/>
        <end position="47"/>
    </location>
</feature>
<feature type="non-terminal residue" evidence="2">
    <location>
        <position position="1"/>
    </location>
</feature>
<dbReference type="Proteomes" id="UP000006447">
    <property type="component" value="Unassembled WGS sequence"/>
</dbReference>
<dbReference type="PATRIC" id="fig|1165867.3.peg.3067"/>
<evidence type="ECO:0000313" key="3">
    <source>
        <dbReference type="Proteomes" id="UP000006447"/>
    </source>
</evidence>
<protein>
    <submittedName>
        <fullName evidence="2">Putative membrane protein</fullName>
    </submittedName>
</protein>
<reference evidence="2 3" key="1">
    <citation type="journal article" date="2012" name="J. Bacteriol.">
        <title>Draft genome sequence of the nitrophenol-degrading actinomycete Rhodococcus imtechensis RKJ300.</title>
        <authorList>
            <person name="Vikram S."/>
            <person name="Kumar S."/>
            <person name="Subramanian S."/>
            <person name="Raghava G.P."/>
        </authorList>
    </citation>
    <scope>NUCLEOTIDE SEQUENCE [LARGE SCALE GENOMIC DNA]</scope>
    <source>
        <strain evidence="2 3">RKJ300</strain>
    </source>
</reference>
<proteinExistence type="predicted"/>
<dbReference type="EMBL" id="AJJH01000088">
    <property type="protein sequence ID" value="EID79115.1"/>
    <property type="molecule type" value="Genomic_DNA"/>
</dbReference>
<organism evidence="2 3">
    <name type="scientific">Rhodococcus opacus RKJ300 = JCM 13270</name>
    <dbReference type="NCBI Taxonomy" id="1165867"/>
    <lineage>
        <taxon>Bacteria</taxon>
        <taxon>Bacillati</taxon>
        <taxon>Actinomycetota</taxon>
        <taxon>Actinomycetes</taxon>
        <taxon>Mycobacteriales</taxon>
        <taxon>Nocardiaceae</taxon>
        <taxon>Rhodococcus</taxon>
    </lineage>
</organism>
<evidence type="ECO:0000313" key="2">
    <source>
        <dbReference type="EMBL" id="EID79115.1"/>
    </source>
</evidence>
<evidence type="ECO:0000256" key="1">
    <source>
        <dbReference type="SAM" id="MobiDB-lite"/>
    </source>
</evidence>
<name>I0WRU9_RHOOP</name>
<feature type="region of interest" description="Disordered" evidence="1">
    <location>
        <begin position="1"/>
        <end position="52"/>
    </location>
</feature>